<sequence length="265" mass="27234">MRTVRTSRTAATAALLAGAALLGGLAVPGTAAAASPTPTTAATDGEAPAPTEAGTSFRAATAVSPGQRATAQASTGDYLYWQFPADTGDRATVRATVTLPETSARSAAATWRIDVYDGLRRRQACTHGSDARALAADARTVTLTCHLPTVRGWAEPWSNDPLPGAYYVRLTATRLAATDIGLPFDAALDVSAEDAGAAADVDGRLSEPLVQGSSATVEPEDGWASGWWSARWLWTATGAALAALAGIWGYTLTRGNGRPGVPGRP</sequence>
<dbReference type="OrthoDB" id="3401783at2"/>
<feature type="region of interest" description="Disordered" evidence="1">
    <location>
        <begin position="30"/>
        <end position="52"/>
    </location>
</feature>
<keyword evidence="4" id="KW-1185">Reference proteome</keyword>
<accession>A0A1D3DML9</accession>
<reference evidence="3 4" key="1">
    <citation type="journal article" date="2013" name="Genome Announc.">
        <title>Genome Sequence of Streptomyces violaceusniger Strain SPC6, a Halotolerant Streptomycete That Exhibits Rapid Growth and Development.</title>
        <authorList>
            <person name="Chen X."/>
            <person name="Zhang B."/>
            <person name="Zhang W."/>
            <person name="Wu X."/>
            <person name="Zhang M."/>
            <person name="Chen T."/>
            <person name="Liu G."/>
            <person name="Dyson P."/>
        </authorList>
    </citation>
    <scope>NUCLEOTIDE SEQUENCE [LARGE SCALE GENOMIC DNA]</scope>
    <source>
        <strain evidence="3 4">SPC6</strain>
    </source>
</reference>
<feature type="compositionally biased region" description="Low complexity" evidence="1">
    <location>
        <begin position="30"/>
        <end position="43"/>
    </location>
</feature>
<gene>
    <name evidence="3" type="ORF">J116_002960</name>
</gene>
<evidence type="ECO:0000256" key="2">
    <source>
        <dbReference type="SAM" id="SignalP"/>
    </source>
</evidence>
<organism evidence="3 4">
    <name type="scientific">Streptomyces thermolilacinus SPC6</name>
    <dbReference type="NCBI Taxonomy" id="1306406"/>
    <lineage>
        <taxon>Bacteria</taxon>
        <taxon>Bacillati</taxon>
        <taxon>Actinomycetota</taxon>
        <taxon>Actinomycetes</taxon>
        <taxon>Kitasatosporales</taxon>
        <taxon>Streptomycetaceae</taxon>
        <taxon>Streptomyces</taxon>
    </lineage>
</organism>
<dbReference type="RefSeq" id="WP_023590846.1">
    <property type="nucleotide sequence ID" value="NZ_ASHX02000001.1"/>
</dbReference>
<dbReference type="AlphaFoldDB" id="A0A1D3DML9"/>
<feature type="chain" id="PRO_5008914633" description="Peptidase" evidence="2">
    <location>
        <begin position="34"/>
        <end position="265"/>
    </location>
</feature>
<protein>
    <recommendedName>
        <fullName evidence="5">Peptidase</fullName>
    </recommendedName>
</protein>
<dbReference type="eggNOG" id="ENOG5033S1J">
    <property type="taxonomic scope" value="Bacteria"/>
</dbReference>
<comment type="caution">
    <text evidence="3">The sequence shown here is derived from an EMBL/GenBank/DDBJ whole genome shotgun (WGS) entry which is preliminary data.</text>
</comment>
<evidence type="ECO:0000256" key="1">
    <source>
        <dbReference type="SAM" id="MobiDB-lite"/>
    </source>
</evidence>
<dbReference type="STRING" id="1306406.J116_002960"/>
<evidence type="ECO:0000313" key="3">
    <source>
        <dbReference type="EMBL" id="OEJ93574.1"/>
    </source>
</evidence>
<name>A0A1D3DML9_9ACTN</name>
<keyword evidence="2" id="KW-0732">Signal</keyword>
<evidence type="ECO:0000313" key="4">
    <source>
        <dbReference type="Proteomes" id="UP000095329"/>
    </source>
</evidence>
<dbReference type="Proteomes" id="UP000095329">
    <property type="component" value="Unassembled WGS sequence"/>
</dbReference>
<evidence type="ECO:0008006" key="5">
    <source>
        <dbReference type="Google" id="ProtNLM"/>
    </source>
</evidence>
<feature type="signal peptide" evidence="2">
    <location>
        <begin position="1"/>
        <end position="33"/>
    </location>
</feature>
<dbReference type="EMBL" id="ASHX02000001">
    <property type="protein sequence ID" value="OEJ93574.1"/>
    <property type="molecule type" value="Genomic_DNA"/>
</dbReference>
<proteinExistence type="predicted"/>